<feature type="domain" description="HTH myb-type" evidence="5">
    <location>
        <begin position="58"/>
        <end position="113"/>
    </location>
</feature>
<dbReference type="GO" id="GO:0000981">
    <property type="term" value="F:DNA-binding transcription factor activity, RNA polymerase II-specific"/>
    <property type="evidence" value="ECO:0007669"/>
    <property type="project" value="TreeGrafter"/>
</dbReference>
<dbReference type="GO" id="GO:0000978">
    <property type="term" value="F:RNA polymerase II cis-regulatory region sequence-specific DNA binding"/>
    <property type="evidence" value="ECO:0007669"/>
    <property type="project" value="TreeGrafter"/>
</dbReference>
<feature type="region of interest" description="Disordered" evidence="3">
    <location>
        <begin position="185"/>
        <end position="257"/>
    </location>
</feature>
<dbReference type="InterPro" id="IPR001005">
    <property type="entry name" value="SANT/Myb"/>
</dbReference>
<evidence type="ECO:0000259" key="5">
    <source>
        <dbReference type="PROSITE" id="PS51294"/>
    </source>
</evidence>
<dbReference type="AlphaFoldDB" id="D8MAX1"/>
<dbReference type="GO" id="GO:0005634">
    <property type="term" value="C:nucleus"/>
    <property type="evidence" value="ECO:0007669"/>
    <property type="project" value="TreeGrafter"/>
</dbReference>
<dbReference type="SUPFAM" id="SSF46689">
    <property type="entry name" value="Homeodomain-like"/>
    <property type="match status" value="2"/>
</dbReference>
<dbReference type="CDD" id="cd00167">
    <property type="entry name" value="SANT"/>
    <property type="match status" value="3"/>
</dbReference>
<accession>D8MAX1</accession>
<dbReference type="PROSITE" id="PS50090">
    <property type="entry name" value="MYB_LIKE"/>
    <property type="match status" value="3"/>
</dbReference>
<dbReference type="RefSeq" id="XP_012899258.1">
    <property type="nucleotide sequence ID" value="XM_013043804.1"/>
</dbReference>
<feature type="domain" description="HTH myb-type" evidence="5">
    <location>
        <begin position="12"/>
        <end position="57"/>
    </location>
</feature>
<dbReference type="InterPro" id="IPR050560">
    <property type="entry name" value="MYB_TF"/>
</dbReference>
<gene>
    <name evidence="6" type="ORF">GSBLH_T00004836001</name>
</gene>
<dbReference type="InParanoid" id="D8MAX1"/>
<evidence type="ECO:0000313" key="7">
    <source>
        <dbReference type="Proteomes" id="UP000008312"/>
    </source>
</evidence>
<reference evidence="6" key="1">
    <citation type="submission" date="2010-02" db="EMBL/GenBank/DDBJ databases">
        <title>Sequencing and annotation of the Blastocystis hominis genome.</title>
        <authorList>
            <person name="Wincker P."/>
        </authorList>
    </citation>
    <scope>NUCLEOTIDE SEQUENCE</scope>
    <source>
        <strain evidence="6">Singapore isolate B</strain>
    </source>
</reference>
<keyword evidence="1" id="KW-0677">Repeat</keyword>
<keyword evidence="2" id="KW-0238">DNA-binding</keyword>
<feature type="domain" description="Myb-like" evidence="4">
    <location>
        <begin position="58"/>
        <end position="109"/>
    </location>
</feature>
<keyword evidence="7" id="KW-1185">Reference proteome</keyword>
<dbReference type="Pfam" id="PF00249">
    <property type="entry name" value="Myb_DNA-binding"/>
    <property type="match status" value="3"/>
</dbReference>
<feature type="domain" description="HTH myb-type" evidence="5">
    <location>
        <begin position="115"/>
        <end position="164"/>
    </location>
</feature>
<dbReference type="PROSITE" id="PS51294">
    <property type="entry name" value="HTH_MYB"/>
    <property type="match status" value="3"/>
</dbReference>
<dbReference type="SMART" id="SM00717">
    <property type="entry name" value="SANT"/>
    <property type="match status" value="3"/>
</dbReference>
<feature type="region of interest" description="Disordered" evidence="3">
    <location>
        <begin position="454"/>
        <end position="476"/>
    </location>
</feature>
<dbReference type="OrthoDB" id="2143914at2759"/>
<dbReference type="GeneID" id="24921837"/>
<evidence type="ECO:0000256" key="2">
    <source>
        <dbReference type="ARBA" id="ARBA00023125"/>
    </source>
</evidence>
<evidence type="ECO:0000256" key="3">
    <source>
        <dbReference type="SAM" id="MobiDB-lite"/>
    </source>
</evidence>
<sequence>MQDNSGSGTIVWTRELDEMIREAVARYGSNDWSKVCQKLRTQQITPEQCQMRWEQVLRDQTVKGPWSEEEDKLLRSLVEKHGPKKWSTIASHINGRIGKQCRERWLNHLSPDVSKDVWTEEEDEILINAQFQMGNKWSFISKLLPGRSENAVKNRYNSIASRNGVRKKRLGTYVNRSAARSNLLRIPVQNKSDPPSEGISPLSSTSFDSTYSELLKKASEGARAPSARHSRRGGDAAQPAKSPVTRSHGNLGLGLGMGMGVSERLGMEEATAASDLPNGPNGPSGPSGVSGVSGYSGPNGVNASSMPNGPNGPNGSAAELGFPGFSGFSGFSGPSGGFLDLEGGAFPLDPLESFYSTLPLDTSESNSSYLQAIQQERENLQQIDTLLLSGNTIMGNQPSDFYGGLDDNYSQFSSAPSGAFLAPEFTSTTSQTEIPPVRLRPNARVGTLNHGVYASWDRDPEGERGSLSGSLPRGSLPKQKYESLDLMKLLYDTDGEMRGNASLDADLMMGMDGGKESSLATMDSGF</sequence>
<feature type="compositionally biased region" description="Low complexity" evidence="3">
    <location>
        <begin position="277"/>
        <end position="302"/>
    </location>
</feature>
<feature type="compositionally biased region" description="Polar residues" evidence="3">
    <location>
        <begin position="201"/>
        <end position="212"/>
    </location>
</feature>
<dbReference type="Gene3D" id="1.10.10.60">
    <property type="entry name" value="Homeodomain-like"/>
    <property type="match status" value="3"/>
</dbReference>
<dbReference type="PANTHER" id="PTHR45614">
    <property type="entry name" value="MYB PROTEIN-RELATED"/>
    <property type="match status" value="1"/>
</dbReference>
<dbReference type="Proteomes" id="UP000008312">
    <property type="component" value="Unassembled WGS sequence"/>
</dbReference>
<feature type="domain" description="Myb-like" evidence="4">
    <location>
        <begin position="110"/>
        <end position="160"/>
    </location>
</feature>
<dbReference type="PANTHER" id="PTHR45614:SF25">
    <property type="entry name" value="MYB PROTEIN"/>
    <property type="match status" value="1"/>
</dbReference>
<proteinExistence type="predicted"/>
<feature type="compositionally biased region" description="Low complexity" evidence="3">
    <location>
        <begin position="465"/>
        <end position="476"/>
    </location>
</feature>
<dbReference type="InterPro" id="IPR017930">
    <property type="entry name" value="Myb_dom"/>
</dbReference>
<feature type="domain" description="Myb-like" evidence="4">
    <location>
        <begin position="12"/>
        <end position="57"/>
    </location>
</feature>
<name>D8MAX1_BLAHO</name>
<organism evidence="6">
    <name type="scientific">Blastocystis hominis</name>
    <dbReference type="NCBI Taxonomy" id="12968"/>
    <lineage>
        <taxon>Eukaryota</taxon>
        <taxon>Sar</taxon>
        <taxon>Stramenopiles</taxon>
        <taxon>Bigyra</taxon>
        <taxon>Opalozoa</taxon>
        <taxon>Opalinata</taxon>
        <taxon>Blastocystidae</taxon>
        <taxon>Blastocystis</taxon>
    </lineage>
</organism>
<protein>
    <submittedName>
        <fullName evidence="6">Uncharacterized protein</fullName>
    </submittedName>
</protein>
<dbReference type="InterPro" id="IPR009057">
    <property type="entry name" value="Homeodomain-like_sf"/>
</dbReference>
<evidence type="ECO:0000256" key="1">
    <source>
        <dbReference type="ARBA" id="ARBA00022737"/>
    </source>
</evidence>
<feature type="compositionally biased region" description="Polar residues" evidence="3">
    <location>
        <begin position="303"/>
        <end position="314"/>
    </location>
</feature>
<evidence type="ECO:0000259" key="4">
    <source>
        <dbReference type="PROSITE" id="PS50090"/>
    </source>
</evidence>
<dbReference type="FunFam" id="1.10.10.60:FF:000010">
    <property type="entry name" value="Transcriptional activator Myb isoform A"/>
    <property type="match status" value="1"/>
</dbReference>
<feature type="region of interest" description="Disordered" evidence="3">
    <location>
        <begin position="272"/>
        <end position="318"/>
    </location>
</feature>
<dbReference type="EMBL" id="FN668690">
    <property type="protein sequence ID" value="CBK25210.2"/>
    <property type="molecule type" value="Genomic_DNA"/>
</dbReference>
<evidence type="ECO:0000313" key="6">
    <source>
        <dbReference type="EMBL" id="CBK25210.2"/>
    </source>
</evidence>